<dbReference type="SUPFAM" id="SSF48452">
    <property type="entry name" value="TPR-like"/>
    <property type="match status" value="1"/>
</dbReference>
<keyword evidence="2" id="KW-1185">Reference proteome</keyword>
<reference evidence="1 2" key="1">
    <citation type="submission" date="2022-02" db="EMBL/GenBank/DDBJ databases">
        <authorList>
            <person name="Min J."/>
        </authorList>
    </citation>
    <scope>NUCLEOTIDE SEQUENCE [LARGE SCALE GENOMIC DNA]</scope>
    <source>
        <strain evidence="1 2">GR10-1</strain>
    </source>
</reference>
<evidence type="ECO:0008006" key="3">
    <source>
        <dbReference type="Google" id="ProtNLM"/>
    </source>
</evidence>
<protein>
    <recommendedName>
        <fullName evidence="3">RagB/SusD family nutrient uptake outer membrane protein</fullName>
    </recommendedName>
</protein>
<name>A0ABS9SKQ0_9BACT</name>
<dbReference type="InterPro" id="IPR011990">
    <property type="entry name" value="TPR-like_helical_dom_sf"/>
</dbReference>
<dbReference type="EMBL" id="JAKWBL010000002">
    <property type="protein sequence ID" value="MCH5598935.1"/>
    <property type="molecule type" value="Genomic_DNA"/>
</dbReference>
<organism evidence="1 2">
    <name type="scientific">Niabella ginsengisoli</name>
    <dbReference type="NCBI Taxonomy" id="522298"/>
    <lineage>
        <taxon>Bacteria</taxon>
        <taxon>Pseudomonadati</taxon>
        <taxon>Bacteroidota</taxon>
        <taxon>Chitinophagia</taxon>
        <taxon>Chitinophagales</taxon>
        <taxon>Chitinophagaceae</taxon>
        <taxon>Niabella</taxon>
    </lineage>
</organism>
<sequence>MKKLLYIITGFIGIISVYSCQKLDIAPIDRFTDDNYWTTPGRAELLLNMAYNQMYNADIMWRDEFLSDNMLQTYGASDTRTIRRGEATPALGLFNSEWGQSYGGIKTCLVFLNNVDKIPKMDEALKKE</sequence>
<comment type="caution">
    <text evidence="1">The sequence shown here is derived from an EMBL/GenBank/DDBJ whole genome shotgun (WGS) entry which is preliminary data.</text>
</comment>
<accession>A0ABS9SKQ0</accession>
<dbReference type="Proteomes" id="UP001202248">
    <property type="component" value="Unassembled WGS sequence"/>
</dbReference>
<dbReference type="RefSeq" id="WP_240830599.1">
    <property type="nucleotide sequence ID" value="NZ_JAKWBL010000002.1"/>
</dbReference>
<evidence type="ECO:0000313" key="2">
    <source>
        <dbReference type="Proteomes" id="UP001202248"/>
    </source>
</evidence>
<dbReference type="Gene3D" id="1.25.40.390">
    <property type="match status" value="1"/>
</dbReference>
<gene>
    <name evidence="1" type="ORF">MKP09_13975</name>
</gene>
<proteinExistence type="predicted"/>
<dbReference type="PROSITE" id="PS51257">
    <property type="entry name" value="PROKAR_LIPOPROTEIN"/>
    <property type="match status" value="1"/>
</dbReference>
<evidence type="ECO:0000313" key="1">
    <source>
        <dbReference type="EMBL" id="MCH5598935.1"/>
    </source>
</evidence>